<evidence type="ECO:0000313" key="1">
    <source>
        <dbReference type="EMBL" id="KAJ8116679.1"/>
    </source>
</evidence>
<reference evidence="1" key="1">
    <citation type="submission" date="2022-11" db="EMBL/GenBank/DDBJ databases">
        <title>Genome Sequence of Nemania bipapillata.</title>
        <authorList>
            <person name="Buettner E."/>
        </authorList>
    </citation>
    <scope>NUCLEOTIDE SEQUENCE</scope>
    <source>
        <strain evidence="1">CP14</strain>
    </source>
</reference>
<evidence type="ECO:0000313" key="2">
    <source>
        <dbReference type="Proteomes" id="UP001153334"/>
    </source>
</evidence>
<comment type="caution">
    <text evidence="1">The sequence shown here is derived from an EMBL/GenBank/DDBJ whole genome shotgun (WGS) entry which is preliminary data.</text>
</comment>
<dbReference type="EMBL" id="JAPESX010001172">
    <property type="protein sequence ID" value="KAJ8116679.1"/>
    <property type="molecule type" value="Genomic_DNA"/>
</dbReference>
<gene>
    <name evidence="1" type="ORF">ONZ43_g4387</name>
</gene>
<dbReference type="Proteomes" id="UP001153334">
    <property type="component" value="Unassembled WGS sequence"/>
</dbReference>
<protein>
    <submittedName>
        <fullName evidence="1">Uncharacterized protein</fullName>
    </submittedName>
</protein>
<organism evidence="1 2">
    <name type="scientific">Nemania bipapillata</name>
    <dbReference type="NCBI Taxonomy" id="110536"/>
    <lineage>
        <taxon>Eukaryota</taxon>
        <taxon>Fungi</taxon>
        <taxon>Dikarya</taxon>
        <taxon>Ascomycota</taxon>
        <taxon>Pezizomycotina</taxon>
        <taxon>Sordariomycetes</taxon>
        <taxon>Xylariomycetidae</taxon>
        <taxon>Xylariales</taxon>
        <taxon>Xylariaceae</taxon>
        <taxon>Nemania</taxon>
    </lineage>
</organism>
<keyword evidence="2" id="KW-1185">Reference proteome</keyword>
<accession>A0ACC2INQ5</accession>
<proteinExistence type="predicted"/>
<sequence>MARPLFHNIFFRLPPATAVLLLSVVFDRTNGHALPRQTKIVQFHELDVIPFPPLPTGEPLSPSDLRLRQENTVCGYLGGSLDFPATCSLGSHCVLDAVNSVVGCCPNGGPCTTGVFTGCVDRNSDPQTEINPYVYTCQGTNHVLEDTLKFVDIINAINVVDLLKYHTKLDDHPTNVDDNGESRIGEGQPDWRYHWRARANASSTTDNTIFQLNTTSWTNLCTATRMSHSHPQPPDLYGPLEPTRSASPGYRTYSNPHPPEHYGPLESTLSAPAPANLGSTAYGFSQPLRYNQGYMPVGMPQPKGSLTPVAEEVADEANHDHDQPVEGIRENHEDASLV</sequence>
<name>A0ACC2INQ5_9PEZI</name>